<evidence type="ECO:0000313" key="2">
    <source>
        <dbReference type="EMBL" id="MBP3191731.1"/>
    </source>
</evidence>
<proteinExistence type="predicted"/>
<evidence type="ECO:0000256" key="1">
    <source>
        <dbReference type="SAM" id="MobiDB-lite"/>
    </source>
</evidence>
<dbReference type="InterPro" id="IPR022025">
    <property type="entry name" value="Amidoligase_2"/>
</dbReference>
<dbReference type="AlphaFoldDB" id="A0A8J7UUR0"/>
<dbReference type="Proteomes" id="UP000673975">
    <property type="component" value="Unassembled WGS sequence"/>
</dbReference>
<dbReference type="Pfam" id="PF12224">
    <property type="entry name" value="Amidoligase_2"/>
    <property type="match status" value="1"/>
</dbReference>
<dbReference type="RefSeq" id="WP_210510457.1">
    <property type="nucleotide sequence ID" value="NZ_JAFIDN010000002.1"/>
</dbReference>
<feature type="region of interest" description="Disordered" evidence="1">
    <location>
        <begin position="12"/>
        <end position="32"/>
    </location>
</feature>
<reference evidence="2" key="1">
    <citation type="submission" date="2021-02" db="EMBL/GenBank/DDBJ databases">
        <title>Natronogracilivirga saccharolytica gen. nov. sp. nov. a new anaerobic, haloalkiliphilic carbohydrate-fermenting bacterium from soda lake and proposing of Cyclonatronumiaceae fam. nov. in the phylum Balneolaeota.</title>
        <authorList>
            <person name="Zhilina T.N."/>
            <person name="Sorokin D.Y."/>
            <person name="Zavarzina D.G."/>
            <person name="Toshchakov S.V."/>
            <person name="Kublanov I.V."/>
        </authorList>
    </citation>
    <scope>NUCLEOTIDE SEQUENCE</scope>
    <source>
        <strain evidence="2">Z-1702</strain>
    </source>
</reference>
<sequence>MAKNISGMFRKNRFPENTDIPPRGENPEGKPRKMGLEIEFSGLTIDRIVSLVRLCYGGEVESESDYKKYVRNSRLGDFTIELDWILLQKLAKTDYFKKIGKEIGIHVDSRWQKTVEKVLASTAEPFVPYEVSFPPVTFDRIADLEDLRKAIYRMRGKGTSASPFNAFGLHLNPEVPSREVDIILRYFQAFLLLYEWLRLSHEIDMMREITPFIDPFPEKYILKVLDPSYRPDASGFIDDYLDANPTRNRPLDMLPLFAWMDEERVRNRLKDELIRPRPAFHYRLPNSSIDDPDWTFTKEWNVWVQVERLAESGQKLIDMQELYLEKKLHPLKTWADEWMREMRVRFFE</sequence>
<organism evidence="2 3">
    <name type="scientific">Natronogracilivirga saccharolytica</name>
    <dbReference type="NCBI Taxonomy" id="2812953"/>
    <lineage>
        <taxon>Bacteria</taxon>
        <taxon>Pseudomonadati</taxon>
        <taxon>Balneolota</taxon>
        <taxon>Balneolia</taxon>
        <taxon>Balneolales</taxon>
        <taxon>Cyclonatronaceae</taxon>
        <taxon>Natronogracilivirga</taxon>
    </lineage>
</organism>
<protein>
    <submittedName>
        <fullName evidence="2">Amidoligase family protein</fullName>
    </submittedName>
</protein>
<accession>A0A8J7UUR0</accession>
<dbReference type="EMBL" id="JAFIDN010000002">
    <property type="protein sequence ID" value="MBP3191731.1"/>
    <property type="molecule type" value="Genomic_DNA"/>
</dbReference>
<gene>
    <name evidence="2" type="ORF">NATSA_03550</name>
</gene>
<comment type="caution">
    <text evidence="2">The sequence shown here is derived from an EMBL/GenBank/DDBJ whole genome shotgun (WGS) entry which is preliminary data.</text>
</comment>
<evidence type="ECO:0000313" key="3">
    <source>
        <dbReference type="Proteomes" id="UP000673975"/>
    </source>
</evidence>
<name>A0A8J7UUR0_9BACT</name>
<keyword evidence="3" id="KW-1185">Reference proteome</keyword>